<dbReference type="RefSeq" id="WP_011996649.1">
    <property type="nucleotide sequence ID" value="NC_009727.1"/>
</dbReference>
<dbReference type="EC" id="6.3.2.-" evidence="8"/>
<dbReference type="HOGENOM" id="CLU_011856_0_0_6"/>
<evidence type="ECO:0000256" key="5">
    <source>
        <dbReference type="ARBA" id="ARBA00023239"/>
    </source>
</evidence>
<evidence type="ECO:0000256" key="4">
    <source>
        <dbReference type="ARBA" id="ARBA00022898"/>
    </source>
</evidence>
<dbReference type="EMBL" id="CP000733">
    <property type="protein sequence ID" value="ABS77973.1"/>
    <property type="molecule type" value="Genomic_DNA"/>
</dbReference>
<dbReference type="SUPFAM" id="SSF53383">
    <property type="entry name" value="PLP-dependent transferases"/>
    <property type="match status" value="1"/>
</dbReference>
<name>A9KBR0_COXBN</name>
<dbReference type="InterPro" id="IPR015424">
    <property type="entry name" value="PyrdxlP-dep_Trfase"/>
</dbReference>
<comment type="similarity">
    <text evidence="2 7">Belongs to the group II decarboxylase family.</text>
</comment>
<dbReference type="Pfam" id="PF00282">
    <property type="entry name" value="Pyridoxal_deC"/>
    <property type="match status" value="1"/>
</dbReference>
<dbReference type="InterPro" id="IPR002129">
    <property type="entry name" value="PyrdxlP-dep_de-COase"/>
</dbReference>
<reference evidence="8 9" key="1">
    <citation type="journal article" date="2009" name="Infect. Immun.">
        <title>Comparative genomics reveal extensive transposon-mediated genomic plasticity and diversity among potential effector proteins within the genus Coxiella.</title>
        <authorList>
            <person name="Beare P.A."/>
            <person name="Unsworth N."/>
            <person name="Andoh M."/>
            <person name="Voth D.E."/>
            <person name="Omsland A."/>
            <person name="Gilk S.D."/>
            <person name="Williams K.P."/>
            <person name="Sobral B.W."/>
            <person name="Kupko J.J.III."/>
            <person name="Porcella S.F."/>
            <person name="Samuel J.E."/>
            <person name="Heinzen R.A."/>
        </authorList>
    </citation>
    <scope>NUCLEOTIDE SEQUENCE [LARGE SCALE GENOMIC DNA]</scope>
    <source>
        <strain evidence="8 9">Dugway 5J108-111</strain>
    </source>
</reference>
<dbReference type="PROSITE" id="PS00392">
    <property type="entry name" value="DDC_GAD_HDC_YDC"/>
    <property type="match status" value="1"/>
</dbReference>
<dbReference type="KEGG" id="cbd:CBUD_0606"/>
<evidence type="ECO:0000313" key="9">
    <source>
        <dbReference type="Proteomes" id="UP000008555"/>
    </source>
</evidence>
<organism evidence="8 9">
    <name type="scientific">Coxiella burnetii (strain Dugway 5J108-111)</name>
    <dbReference type="NCBI Taxonomy" id="434922"/>
    <lineage>
        <taxon>Bacteria</taxon>
        <taxon>Pseudomonadati</taxon>
        <taxon>Pseudomonadota</taxon>
        <taxon>Gammaproteobacteria</taxon>
        <taxon>Legionellales</taxon>
        <taxon>Coxiellaceae</taxon>
        <taxon>Coxiella</taxon>
    </lineage>
</organism>
<evidence type="ECO:0000256" key="2">
    <source>
        <dbReference type="ARBA" id="ARBA00009533"/>
    </source>
</evidence>
<dbReference type="GO" id="GO:0030170">
    <property type="term" value="F:pyridoxal phosphate binding"/>
    <property type="evidence" value="ECO:0007669"/>
    <property type="project" value="InterPro"/>
</dbReference>
<dbReference type="GO" id="GO:0019752">
    <property type="term" value="P:carboxylic acid metabolic process"/>
    <property type="evidence" value="ECO:0007669"/>
    <property type="project" value="InterPro"/>
</dbReference>
<comment type="cofactor">
    <cofactor evidence="1 6 7">
        <name>pyridoxal 5'-phosphate</name>
        <dbReference type="ChEBI" id="CHEBI:597326"/>
    </cofactor>
</comment>
<evidence type="ECO:0000313" key="8">
    <source>
        <dbReference type="EMBL" id="ABS77973.1"/>
    </source>
</evidence>
<dbReference type="Proteomes" id="UP000008555">
    <property type="component" value="Chromosome"/>
</dbReference>
<dbReference type="Gene3D" id="3.90.1150.170">
    <property type="match status" value="1"/>
</dbReference>
<evidence type="ECO:0000256" key="1">
    <source>
        <dbReference type="ARBA" id="ARBA00001933"/>
    </source>
</evidence>
<dbReference type="GO" id="GO:0016874">
    <property type="term" value="F:ligase activity"/>
    <property type="evidence" value="ECO:0007669"/>
    <property type="project" value="UniProtKB-KW"/>
</dbReference>
<dbReference type="Gene3D" id="3.40.640.10">
    <property type="entry name" value="Type I PLP-dependent aspartate aminotransferase-like (Major domain)"/>
    <property type="match status" value="1"/>
</dbReference>
<dbReference type="GO" id="GO:0005737">
    <property type="term" value="C:cytoplasm"/>
    <property type="evidence" value="ECO:0007669"/>
    <property type="project" value="TreeGrafter"/>
</dbReference>
<gene>
    <name evidence="8" type="ordered locus">CBUD_0606</name>
</gene>
<dbReference type="InterPro" id="IPR021115">
    <property type="entry name" value="Pyridoxal-P_BS"/>
</dbReference>
<proteinExistence type="inferred from homology"/>
<keyword evidence="3" id="KW-0210">Decarboxylase</keyword>
<dbReference type="AlphaFoldDB" id="A9KBR0"/>
<keyword evidence="4 6" id="KW-0663">Pyridoxal phosphate</keyword>
<sequence length="462" mass="51446">MEFDVLKRMFDMLEHHYNTPSAGPQPHYLPFDRLKAHFNVPVLEEGISYDELLSDVKAYLNYAVRTHHKQFFNQLFSATTTAAQMGEMLANFTNTTTATFEAAPVATLIEQYLTELMSDYVGFSSGSGLFVSGGSQANMVAALCARNQLFPAVKVEGCWSQSKPLVMFVSDHAHYSVFNAADTIGIGEKNVVRVATNALGQMLPHALEAQISRALSEEKQPFLIIATTGTALTGAFDPLDEISEIAHKNALWLHVDAAFGGSLLLSSRYRSMFAGIEKSQSVSWDPHKLLGVPLFCSVLLVKEKESLFQACSNYTADYLFHEPQAGHDLGAMSVQCARRADVLKLWFSWRYYGKKGLEKRMNALMAMAEYAEQKILAAPQLELVTPRQSLCLCFRCLPTAQEDINGFNVQLRNKLYQSGKSFIDYAHLDGKVIFRLAITNPELSEADIDQCIKNILETAGRY</sequence>
<feature type="modified residue" description="N6-(pyridoxal phosphate)lysine" evidence="6">
    <location>
        <position position="288"/>
    </location>
</feature>
<evidence type="ECO:0000256" key="6">
    <source>
        <dbReference type="PIRSR" id="PIRSR602129-50"/>
    </source>
</evidence>
<keyword evidence="5 7" id="KW-0456">Lyase</keyword>
<evidence type="ECO:0000256" key="3">
    <source>
        <dbReference type="ARBA" id="ARBA00022793"/>
    </source>
</evidence>
<dbReference type="PANTHER" id="PTHR45677:SF8">
    <property type="entry name" value="CYSTEINE SULFINIC ACID DECARBOXYLASE"/>
    <property type="match status" value="1"/>
</dbReference>
<dbReference type="PANTHER" id="PTHR45677">
    <property type="entry name" value="GLUTAMATE DECARBOXYLASE-RELATED"/>
    <property type="match status" value="1"/>
</dbReference>
<dbReference type="GO" id="GO:0016831">
    <property type="term" value="F:carboxy-lyase activity"/>
    <property type="evidence" value="ECO:0007669"/>
    <property type="project" value="UniProtKB-KW"/>
</dbReference>
<protein>
    <submittedName>
        <fullName evidence="8">Non-ribosomal peptide synthetase module-containing protein</fullName>
        <ecNumber evidence="8">6.3.2.-</ecNumber>
    </submittedName>
</protein>
<evidence type="ECO:0000256" key="7">
    <source>
        <dbReference type="RuleBase" id="RU000382"/>
    </source>
</evidence>
<accession>A9KBR0</accession>
<dbReference type="InterPro" id="IPR015421">
    <property type="entry name" value="PyrdxlP-dep_Trfase_major"/>
</dbReference>
<keyword evidence="8" id="KW-0436">Ligase</keyword>